<dbReference type="InterPro" id="IPR027417">
    <property type="entry name" value="P-loop_NTPase"/>
</dbReference>
<dbReference type="PANTHER" id="PTHR18934">
    <property type="entry name" value="ATP-DEPENDENT RNA HELICASE"/>
    <property type="match status" value="1"/>
</dbReference>
<dbReference type="GO" id="GO:0003724">
    <property type="term" value="F:RNA helicase activity"/>
    <property type="evidence" value="ECO:0007669"/>
    <property type="project" value="UniProtKB-EC"/>
</dbReference>
<accession>A0A9Q3JAB6</accession>
<dbReference type="GO" id="GO:0071013">
    <property type="term" value="C:catalytic step 2 spliceosome"/>
    <property type="evidence" value="ECO:0007669"/>
    <property type="project" value="TreeGrafter"/>
</dbReference>
<dbReference type="Proteomes" id="UP000765509">
    <property type="component" value="Unassembled WGS sequence"/>
</dbReference>
<organism evidence="2 3">
    <name type="scientific">Austropuccinia psidii MF-1</name>
    <dbReference type="NCBI Taxonomy" id="1389203"/>
    <lineage>
        <taxon>Eukaryota</taxon>
        <taxon>Fungi</taxon>
        <taxon>Dikarya</taxon>
        <taxon>Basidiomycota</taxon>
        <taxon>Pucciniomycotina</taxon>
        <taxon>Pucciniomycetes</taxon>
        <taxon>Pucciniales</taxon>
        <taxon>Sphaerophragmiaceae</taxon>
        <taxon>Austropuccinia</taxon>
    </lineage>
</organism>
<evidence type="ECO:0000313" key="3">
    <source>
        <dbReference type="Proteomes" id="UP000765509"/>
    </source>
</evidence>
<evidence type="ECO:0008006" key="4">
    <source>
        <dbReference type="Google" id="ProtNLM"/>
    </source>
</evidence>
<reference evidence="2" key="1">
    <citation type="submission" date="2021-03" db="EMBL/GenBank/DDBJ databases">
        <title>Draft genome sequence of rust myrtle Austropuccinia psidii MF-1, a brazilian biotype.</title>
        <authorList>
            <person name="Quecine M.C."/>
            <person name="Pachon D.M.R."/>
            <person name="Bonatelli M.L."/>
            <person name="Correr F.H."/>
            <person name="Franceschini L.M."/>
            <person name="Leite T.F."/>
            <person name="Margarido G.R.A."/>
            <person name="Almeida C.A."/>
            <person name="Ferrarezi J.A."/>
            <person name="Labate C.A."/>
        </authorList>
    </citation>
    <scope>NUCLEOTIDE SEQUENCE</scope>
    <source>
        <strain evidence="2">MF-1</strain>
    </source>
</reference>
<dbReference type="SUPFAM" id="SSF52540">
    <property type="entry name" value="P-loop containing nucleoside triphosphate hydrolases"/>
    <property type="match status" value="1"/>
</dbReference>
<dbReference type="EMBL" id="AVOT02066684">
    <property type="protein sequence ID" value="MBW0558431.1"/>
    <property type="molecule type" value="Genomic_DNA"/>
</dbReference>
<evidence type="ECO:0000256" key="1">
    <source>
        <dbReference type="ARBA" id="ARBA00047984"/>
    </source>
</evidence>
<dbReference type="AlphaFoldDB" id="A0A9Q3JAB6"/>
<comment type="catalytic activity">
    <reaction evidence="1">
        <text>ATP + H2O = ADP + phosphate + H(+)</text>
        <dbReference type="Rhea" id="RHEA:13065"/>
        <dbReference type="ChEBI" id="CHEBI:15377"/>
        <dbReference type="ChEBI" id="CHEBI:15378"/>
        <dbReference type="ChEBI" id="CHEBI:30616"/>
        <dbReference type="ChEBI" id="CHEBI:43474"/>
        <dbReference type="ChEBI" id="CHEBI:456216"/>
        <dbReference type="EC" id="3.6.4.13"/>
    </reaction>
</comment>
<sequence length="139" mass="15882">MAKLLDSRAAKRWRWEEDERLEQEFLDDQYPNDGGKIGWTQHRHVVAMSVAARVAVEMGTVMEYMPKGMLIREIRTEPDLAGYAPVIFDESHEHTLSPDIFLGSVKDIAHLRLLISSVTMNAAKFPEDSNDALIWLNTK</sequence>
<dbReference type="Gene3D" id="3.40.50.300">
    <property type="entry name" value="P-loop containing nucleotide triphosphate hydrolases"/>
    <property type="match status" value="1"/>
</dbReference>
<dbReference type="OrthoDB" id="10253254at2759"/>
<keyword evidence="3" id="KW-1185">Reference proteome</keyword>
<comment type="caution">
    <text evidence="2">The sequence shown here is derived from an EMBL/GenBank/DDBJ whole genome shotgun (WGS) entry which is preliminary data.</text>
</comment>
<proteinExistence type="predicted"/>
<dbReference type="PANTHER" id="PTHR18934:SF83">
    <property type="entry name" value="PRE-MRNA-SPLICING FACTOR ATP-DEPENDENT RNA HELICASE DHX16"/>
    <property type="match status" value="1"/>
</dbReference>
<dbReference type="GO" id="GO:0003723">
    <property type="term" value="F:RNA binding"/>
    <property type="evidence" value="ECO:0007669"/>
    <property type="project" value="TreeGrafter"/>
</dbReference>
<name>A0A9Q3JAB6_9BASI</name>
<protein>
    <recommendedName>
        <fullName evidence="4">Helicase ATP-binding domain-containing protein</fullName>
    </recommendedName>
</protein>
<evidence type="ECO:0000313" key="2">
    <source>
        <dbReference type="EMBL" id="MBW0558431.1"/>
    </source>
</evidence>
<gene>
    <name evidence="2" type="ORF">O181_098146</name>
</gene>